<proteinExistence type="predicted"/>
<keyword evidence="2" id="KW-0396">Initiation factor</keyword>
<keyword evidence="1" id="KW-0472">Membrane</keyword>
<dbReference type="Proteomes" id="UP000312594">
    <property type="component" value="Unassembled WGS sequence"/>
</dbReference>
<dbReference type="AlphaFoldDB" id="A0A5C5BPP1"/>
<gene>
    <name evidence="2" type="ORF">FIC87_14535</name>
</gene>
<evidence type="ECO:0000313" key="2">
    <source>
        <dbReference type="EMBL" id="TNU88506.1"/>
    </source>
</evidence>
<dbReference type="EMBL" id="VEVP01000063">
    <property type="protein sequence ID" value="TNU88506.1"/>
    <property type="molecule type" value="Genomic_DNA"/>
</dbReference>
<feature type="transmembrane region" description="Helical" evidence="1">
    <location>
        <begin position="56"/>
        <end position="76"/>
    </location>
</feature>
<comment type="caution">
    <text evidence="2">The sequence shown here is derived from an EMBL/GenBank/DDBJ whole genome shotgun (WGS) entry which is preliminary data.</text>
</comment>
<sequence>MGLVLAIIVSVACIVYGAFLFAGNEFCYRLLAGGDSFLALNPSDAALRKSARQSAVAVWMVVVVLWCTLAHAYAQAGEPFDTAFLVIGAAAGVVVAVIVVSQIKQYADVLKEHHG</sequence>
<keyword evidence="2" id="KW-0648">Protein biosynthesis</keyword>
<feature type="transmembrane region" description="Helical" evidence="1">
    <location>
        <begin position="82"/>
        <end position="101"/>
    </location>
</feature>
<dbReference type="GO" id="GO:0003743">
    <property type="term" value="F:translation initiation factor activity"/>
    <property type="evidence" value="ECO:0007669"/>
    <property type="project" value="UniProtKB-KW"/>
</dbReference>
<evidence type="ECO:0000256" key="1">
    <source>
        <dbReference type="SAM" id="Phobius"/>
    </source>
</evidence>
<reference evidence="2 3" key="1">
    <citation type="journal article" date="2005" name="Appl. Environ. Microbiol.">
        <title>Intestinal bacterial communities that produce active estrogen-like compounds enterodiol and enterolactone in humans.</title>
        <authorList>
            <person name="Clavel T."/>
            <person name="Henderson G."/>
            <person name="Alpert C.A."/>
            <person name="Philippe C."/>
            <person name="Rigottier-Gois L."/>
            <person name="Dore J."/>
            <person name="Blaut M."/>
        </authorList>
    </citation>
    <scope>NUCLEOTIDE SEQUENCE [LARGE SCALE GENOMIC DNA]</scope>
    <source>
        <strain evidence="2 3">SECO-MT75m2</strain>
    </source>
</reference>
<dbReference type="RefSeq" id="WP_139913164.1">
    <property type="nucleotide sequence ID" value="NZ_JADPFU010000001.1"/>
</dbReference>
<keyword evidence="1" id="KW-1133">Transmembrane helix</keyword>
<protein>
    <submittedName>
        <fullName evidence="2">Translation initiation factor IF-2</fullName>
    </submittedName>
</protein>
<name>A0A5C5BPP1_EGGLN</name>
<evidence type="ECO:0000313" key="3">
    <source>
        <dbReference type="Proteomes" id="UP000312594"/>
    </source>
</evidence>
<organism evidence="2 3">
    <name type="scientific">Eggerthella lenta</name>
    <name type="common">Eubacterium lentum</name>
    <dbReference type="NCBI Taxonomy" id="84112"/>
    <lineage>
        <taxon>Bacteria</taxon>
        <taxon>Bacillati</taxon>
        <taxon>Actinomycetota</taxon>
        <taxon>Coriobacteriia</taxon>
        <taxon>Eggerthellales</taxon>
        <taxon>Eggerthellaceae</taxon>
        <taxon>Eggerthella</taxon>
    </lineage>
</organism>
<accession>A0A5C5BPP1</accession>
<feature type="transmembrane region" description="Helical" evidence="1">
    <location>
        <begin position="6"/>
        <end position="23"/>
    </location>
</feature>
<keyword evidence="1" id="KW-0812">Transmembrane</keyword>